<accession>A0ABW3PXJ7</accession>
<gene>
    <name evidence="1" type="ORF">ACFQ3J_08775</name>
</gene>
<dbReference type="Proteomes" id="UP001597169">
    <property type="component" value="Unassembled WGS sequence"/>
</dbReference>
<proteinExistence type="predicted"/>
<reference evidence="2" key="1">
    <citation type="journal article" date="2019" name="Int. J. Syst. Evol. Microbiol.">
        <title>The Global Catalogue of Microorganisms (GCM) 10K type strain sequencing project: providing services to taxonomists for standard genome sequencing and annotation.</title>
        <authorList>
            <consortium name="The Broad Institute Genomics Platform"/>
            <consortium name="The Broad Institute Genome Sequencing Center for Infectious Disease"/>
            <person name="Wu L."/>
            <person name="Ma J."/>
        </authorList>
    </citation>
    <scope>NUCLEOTIDE SEQUENCE [LARGE SCALE GENOMIC DNA]</scope>
    <source>
        <strain evidence="2">CCUG 53519</strain>
    </source>
</reference>
<evidence type="ECO:0000313" key="1">
    <source>
        <dbReference type="EMBL" id="MFD1128264.1"/>
    </source>
</evidence>
<dbReference type="Pfam" id="PF04985">
    <property type="entry name" value="Phage_tube"/>
    <property type="match status" value="1"/>
</dbReference>
<dbReference type="EMBL" id="JBHTKX010000001">
    <property type="protein sequence ID" value="MFD1128264.1"/>
    <property type="molecule type" value="Genomic_DNA"/>
</dbReference>
<protein>
    <submittedName>
        <fullName evidence="1">Phage major tail tube protein</fullName>
    </submittedName>
</protein>
<organism evidence="1 2">
    <name type="scientific">Paenibacillus provencensis</name>
    <dbReference type="NCBI Taxonomy" id="441151"/>
    <lineage>
        <taxon>Bacteria</taxon>
        <taxon>Bacillati</taxon>
        <taxon>Bacillota</taxon>
        <taxon>Bacilli</taxon>
        <taxon>Bacillales</taxon>
        <taxon>Paenibacillaceae</taxon>
        <taxon>Paenibacillus</taxon>
    </lineage>
</organism>
<name>A0ABW3PXJ7_9BACL</name>
<comment type="caution">
    <text evidence="1">The sequence shown here is derived from an EMBL/GenBank/DDBJ whole genome shotgun (WGS) entry which is preliminary data.</text>
</comment>
<evidence type="ECO:0000313" key="2">
    <source>
        <dbReference type="Proteomes" id="UP001597169"/>
    </source>
</evidence>
<keyword evidence="2" id="KW-1185">Reference proteome</keyword>
<sequence length="175" mass="18731">MTQSIPINLAGLAVFLEGLNQQVATGDVTLPTLTPMTDTVNGAGILGDVEVPSSGHYSSMQVGIAWKTINKDVFKLVSSQMKGLEIRGAFKEFDNTRGVTVTKAIKIVVRGFGKGVELGTLVQNAASNTSNTIEVTYIKIFIDGTSVFELDKFNYVSRVNGEDDMADIRKALGLA</sequence>
<dbReference type="RefSeq" id="WP_251583517.1">
    <property type="nucleotide sequence ID" value="NZ_JBHTKX010000001.1"/>
</dbReference>
<dbReference type="InterPro" id="IPR006498">
    <property type="entry name" value="Tail_tube"/>
</dbReference>